<gene>
    <name evidence="1" type="ORF">CSA56_01920</name>
</gene>
<dbReference type="Proteomes" id="UP000230821">
    <property type="component" value="Unassembled WGS sequence"/>
</dbReference>
<sequence length="72" mass="8105">MQMSDLSSQIQHSTKYQSTGLQEVLATTHEVKALIDQYVDSSQQMTQVSQDLAVELECCKTLLQSIQALRVF</sequence>
<accession>A0A2G6KJX9</accession>
<evidence type="ECO:0000313" key="1">
    <source>
        <dbReference type="EMBL" id="PIE35968.1"/>
    </source>
</evidence>
<organism evidence="1 2">
    <name type="scientific">candidate division KSB3 bacterium</name>
    <dbReference type="NCBI Taxonomy" id="2044937"/>
    <lineage>
        <taxon>Bacteria</taxon>
        <taxon>candidate division KSB3</taxon>
    </lineage>
</organism>
<proteinExistence type="predicted"/>
<evidence type="ECO:0000313" key="2">
    <source>
        <dbReference type="Proteomes" id="UP000230821"/>
    </source>
</evidence>
<dbReference type="AlphaFoldDB" id="A0A2G6KJX9"/>
<comment type="caution">
    <text evidence="1">The sequence shown here is derived from an EMBL/GenBank/DDBJ whole genome shotgun (WGS) entry which is preliminary data.</text>
</comment>
<reference evidence="1 2" key="1">
    <citation type="submission" date="2017-10" db="EMBL/GenBank/DDBJ databases">
        <title>Novel microbial diversity and functional potential in the marine mammal oral microbiome.</title>
        <authorList>
            <person name="Dudek N.K."/>
            <person name="Sun C.L."/>
            <person name="Burstein D."/>
            <person name="Kantor R.S."/>
            <person name="Aliaga Goltsman D.S."/>
            <person name="Bik E.M."/>
            <person name="Thomas B.C."/>
            <person name="Banfield J.F."/>
            <person name="Relman D.A."/>
        </authorList>
    </citation>
    <scope>NUCLEOTIDE SEQUENCE [LARGE SCALE GENOMIC DNA]</scope>
    <source>
        <strain evidence="1">DOLJORAL78_47_16</strain>
    </source>
</reference>
<name>A0A2G6KJX9_9BACT</name>
<dbReference type="EMBL" id="PDSK01000028">
    <property type="protein sequence ID" value="PIE35968.1"/>
    <property type="molecule type" value="Genomic_DNA"/>
</dbReference>
<protein>
    <submittedName>
        <fullName evidence="1">Uncharacterized protein</fullName>
    </submittedName>
</protein>